<gene>
    <name evidence="1" type="ORF">B0H16DRAFT_1448109</name>
</gene>
<proteinExistence type="predicted"/>
<name>A0AAD7K9C7_9AGAR</name>
<dbReference type="AlphaFoldDB" id="A0AAD7K9C7"/>
<evidence type="ECO:0000313" key="2">
    <source>
        <dbReference type="Proteomes" id="UP001215598"/>
    </source>
</evidence>
<comment type="caution">
    <text evidence="1">The sequence shown here is derived from an EMBL/GenBank/DDBJ whole genome shotgun (WGS) entry which is preliminary data.</text>
</comment>
<reference evidence="1" key="1">
    <citation type="submission" date="2023-03" db="EMBL/GenBank/DDBJ databases">
        <title>Massive genome expansion in bonnet fungi (Mycena s.s.) driven by repeated elements and novel gene families across ecological guilds.</title>
        <authorList>
            <consortium name="Lawrence Berkeley National Laboratory"/>
            <person name="Harder C.B."/>
            <person name="Miyauchi S."/>
            <person name="Viragh M."/>
            <person name="Kuo A."/>
            <person name="Thoen E."/>
            <person name="Andreopoulos B."/>
            <person name="Lu D."/>
            <person name="Skrede I."/>
            <person name="Drula E."/>
            <person name="Henrissat B."/>
            <person name="Morin E."/>
            <person name="Kohler A."/>
            <person name="Barry K."/>
            <person name="LaButti K."/>
            <person name="Morin E."/>
            <person name="Salamov A."/>
            <person name="Lipzen A."/>
            <person name="Mereny Z."/>
            <person name="Hegedus B."/>
            <person name="Baldrian P."/>
            <person name="Stursova M."/>
            <person name="Weitz H."/>
            <person name="Taylor A."/>
            <person name="Grigoriev I.V."/>
            <person name="Nagy L.G."/>
            <person name="Martin F."/>
            <person name="Kauserud H."/>
        </authorList>
    </citation>
    <scope>NUCLEOTIDE SEQUENCE</scope>
    <source>
        <strain evidence="1">CBHHK182m</strain>
    </source>
</reference>
<organism evidence="1 2">
    <name type="scientific">Mycena metata</name>
    <dbReference type="NCBI Taxonomy" id="1033252"/>
    <lineage>
        <taxon>Eukaryota</taxon>
        <taxon>Fungi</taxon>
        <taxon>Dikarya</taxon>
        <taxon>Basidiomycota</taxon>
        <taxon>Agaricomycotina</taxon>
        <taxon>Agaricomycetes</taxon>
        <taxon>Agaricomycetidae</taxon>
        <taxon>Agaricales</taxon>
        <taxon>Marasmiineae</taxon>
        <taxon>Mycenaceae</taxon>
        <taxon>Mycena</taxon>
    </lineage>
</organism>
<sequence>MDSNSPIPLDSDDNTKWVPGEWIRQGRKYENILPHVVAARHCILQLPASVQSHFPRKNLPISQLLLFNLPPVSRDETLLDSKYTYSTVEPTQDIEDFPASLAGKFSLEAKFGQNLDRATARCRIRTSFQGQSASKIRTILFREAKSVSDLASINKGPVLSEISLPADANSRLNLVALRGFTEMDVHYCKAECMIRLGDTFNKRGDFLKALELWEQARPLFERFSQVKQVQHIDEKVAGIDEDITEQHQRNLDRFAELNAPTGMVEELDEDLSEDELENEDTRIPSFACNIYVRLLTYHQKVGDRVSLF</sequence>
<keyword evidence="2" id="KW-1185">Reference proteome</keyword>
<evidence type="ECO:0000313" key="1">
    <source>
        <dbReference type="EMBL" id="KAJ7779660.1"/>
    </source>
</evidence>
<accession>A0AAD7K9C7</accession>
<dbReference type="Proteomes" id="UP001215598">
    <property type="component" value="Unassembled WGS sequence"/>
</dbReference>
<dbReference type="EMBL" id="JARKIB010000005">
    <property type="protein sequence ID" value="KAJ7779660.1"/>
    <property type="molecule type" value="Genomic_DNA"/>
</dbReference>
<protein>
    <submittedName>
        <fullName evidence="1">Uncharacterized protein</fullName>
    </submittedName>
</protein>